<evidence type="ECO:0000256" key="7">
    <source>
        <dbReference type="ARBA" id="ARBA00023098"/>
    </source>
</evidence>
<dbReference type="InterPro" id="IPR010138">
    <property type="entry name" value="UDP-diacylglucosamine_Hdrlase"/>
</dbReference>
<comment type="function">
    <text evidence="10">Hydrolyzes the pyrophosphate bond of UDP-2,3-diacylglucosamine to yield 2,3-diacylglucosamine 1-phosphate (lipid X) and UMP by catalyzing the attack of water at the alpha-P atom. Involved in the biosynthesis of lipid A, a phosphorylated glycolipid that anchors the lipopolysaccharide to the outer membrane of the cell.</text>
</comment>
<dbReference type="NCBIfam" id="NF003743">
    <property type="entry name" value="PRK05340.1"/>
    <property type="match status" value="1"/>
</dbReference>
<dbReference type="GO" id="GO:0030145">
    <property type="term" value="F:manganese ion binding"/>
    <property type="evidence" value="ECO:0007669"/>
    <property type="project" value="UniProtKB-UniRule"/>
</dbReference>
<keyword evidence="1 10" id="KW-1003">Cell membrane</keyword>
<feature type="binding site" evidence="10">
    <location>
        <position position="44"/>
    </location>
    <ligand>
        <name>Mn(2+)</name>
        <dbReference type="ChEBI" id="CHEBI:29035"/>
        <label>1</label>
    </ligand>
</feature>
<keyword evidence="3 10" id="KW-0997">Cell inner membrane</keyword>
<protein>
    <recommendedName>
        <fullName evidence="10">UDP-2,3-diacylglucosamine hydrolase</fullName>
        <ecNumber evidence="10">3.6.1.54</ecNumber>
    </recommendedName>
    <alternativeName>
        <fullName evidence="10">UDP-2,3-diacylglucosamine diphosphatase</fullName>
    </alternativeName>
</protein>
<dbReference type="EC" id="3.6.1.54" evidence="10"/>
<dbReference type="EMBL" id="CP040953">
    <property type="protein sequence ID" value="QDC40758.1"/>
    <property type="molecule type" value="Genomic_DNA"/>
</dbReference>
<evidence type="ECO:0000256" key="3">
    <source>
        <dbReference type="ARBA" id="ARBA00022519"/>
    </source>
</evidence>
<feature type="binding site" evidence="10">
    <location>
        <position position="80"/>
    </location>
    <ligand>
        <name>Mn(2+)</name>
        <dbReference type="ChEBI" id="CHEBI:29035"/>
        <label>2</label>
    </ligand>
</feature>
<dbReference type="GO" id="GO:0019897">
    <property type="term" value="C:extrinsic component of plasma membrane"/>
    <property type="evidence" value="ECO:0007669"/>
    <property type="project" value="UniProtKB-UniRule"/>
</dbReference>
<comment type="similarity">
    <text evidence="10">Belongs to the LpxH family.</text>
</comment>
<evidence type="ECO:0000256" key="1">
    <source>
        <dbReference type="ARBA" id="ARBA00022475"/>
    </source>
</evidence>
<feature type="binding site" evidence="10">
    <location>
        <position position="197"/>
    </location>
    <ligand>
        <name>Mn(2+)</name>
        <dbReference type="ChEBI" id="CHEBI:29035"/>
        <label>2</label>
    </ligand>
</feature>
<keyword evidence="2 10" id="KW-0444">Lipid biosynthesis</keyword>
<dbReference type="HAMAP" id="MF_00575">
    <property type="entry name" value="LpxH"/>
    <property type="match status" value="1"/>
</dbReference>
<feature type="binding site" evidence="10">
    <location>
        <position position="165"/>
    </location>
    <ligand>
        <name>substrate</name>
    </ligand>
</feature>
<evidence type="ECO:0000256" key="2">
    <source>
        <dbReference type="ARBA" id="ARBA00022516"/>
    </source>
</evidence>
<evidence type="ECO:0000256" key="5">
    <source>
        <dbReference type="ARBA" id="ARBA00022723"/>
    </source>
</evidence>
<sequence length="240" mass="28121">MLPNQTIFVSDIHLCESRPNITDAFVNFLNKMTSQVDALFILGDLFEYWIGDDSSYHENVISALKSLVERHVKVFLMHGNRDFLIGSTFEKKTGAILLKDPTLIKIYDRKILLSHGDSLCTDDTEYQSFKNKVRDESWKNEFLKKPLPERVLIANEFRKQSELNKKNKSEEIMDANPDEVNRILIQFNYPDFFIHGHTHRPYHHSINLDDHQMQRVVLGDWYEQGSYLTLDLHGIKTHQI</sequence>
<keyword evidence="7 10" id="KW-0443">Lipid metabolism</keyword>
<comment type="catalytic activity">
    <reaction evidence="10">
        <text>UDP-2-N,3-O-bis[(3R)-3-hydroxytetradecanoyl]-alpha-D-glucosamine + H2O = 2-N,3-O-bis[(3R)-3-hydroxytetradecanoyl]-alpha-D-glucosaminyl 1-phosphate + UMP + 2 H(+)</text>
        <dbReference type="Rhea" id="RHEA:25213"/>
        <dbReference type="ChEBI" id="CHEBI:15377"/>
        <dbReference type="ChEBI" id="CHEBI:15378"/>
        <dbReference type="ChEBI" id="CHEBI:57865"/>
        <dbReference type="ChEBI" id="CHEBI:57957"/>
        <dbReference type="ChEBI" id="CHEBI:78847"/>
        <dbReference type="EC" id="3.6.1.54"/>
    </reaction>
</comment>
<feature type="binding site" evidence="10">
    <location>
        <position position="168"/>
    </location>
    <ligand>
        <name>substrate</name>
    </ligand>
</feature>
<dbReference type="Proteomes" id="UP000314901">
    <property type="component" value="Chromosome"/>
</dbReference>
<dbReference type="GO" id="GO:0008758">
    <property type="term" value="F:UDP-2,3-diacylglucosamine hydrolase activity"/>
    <property type="evidence" value="ECO:0007669"/>
    <property type="project" value="UniProtKB-UniRule"/>
</dbReference>
<feature type="domain" description="Calcineurin-like phosphoesterase" evidence="11">
    <location>
        <begin position="7"/>
        <end position="201"/>
    </location>
</feature>
<dbReference type="InterPro" id="IPR004843">
    <property type="entry name" value="Calcineurin-like_PHP"/>
</dbReference>
<gene>
    <name evidence="10" type="primary">lpxH</name>
    <name evidence="12" type="ORF">FIT94_01465</name>
</gene>
<organism evidence="12 13">
    <name type="scientific">Candidatus Methylopumilus universalis</name>
    <dbReference type="NCBI Taxonomy" id="2588536"/>
    <lineage>
        <taxon>Bacteria</taxon>
        <taxon>Pseudomonadati</taxon>
        <taxon>Pseudomonadota</taxon>
        <taxon>Betaproteobacteria</taxon>
        <taxon>Nitrosomonadales</taxon>
        <taxon>Methylophilaceae</taxon>
        <taxon>Candidatus Methylopumilus</taxon>
    </lineage>
</organism>
<evidence type="ECO:0000259" key="11">
    <source>
        <dbReference type="Pfam" id="PF00149"/>
    </source>
</evidence>
<dbReference type="CDD" id="cd07398">
    <property type="entry name" value="MPP_YbbF-LpxH"/>
    <property type="match status" value="1"/>
</dbReference>
<dbReference type="KEGG" id="muv:FIT94_01465"/>
<feature type="binding site" evidence="10">
    <location>
        <position position="13"/>
    </location>
    <ligand>
        <name>Mn(2+)</name>
        <dbReference type="ChEBI" id="CHEBI:29035"/>
        <label>1</label>
    </ligand>
</feature>
<comment type="subcellular location">
    <subcellularLocation>
        <location evidence="10">Cell inner membrane</location>
        <topology evidence="10">Peripheral membrane protein</topology>
        <orientation evidence="10">Cytoplasmic side</orientation>
    </subcellularLocation>
</comment>
<comment type="pathway">
    <text evidence="10">Glycolipid biosynthesis; lipid IV(A) biosynthesis; lipid IV(A) from (3R)-3-hydroxytetradecanoyl-[acyl-carrier-protein] and UDP-N-acetyl-alpha-D-glucosamine: step 4/6.</text>
</comment>
<dbReference type="GO" id="GO:0009245">
    <property type="term" value="P:lipid A biosynthetic process"/>
    <property type="evidence" value="ECO:0007669"/>
    <property type="project" value="UniProtKB-UniRule"/>
</dbReference>
<dbReference type="GO" id="GO:0005737">
    <property type="term" value="C:cytoplasm"/>
    <property type="evidence" value="ECO:0007669"/>
    <property type="project" value="InterPro"/>
</dbReference>
<evidence type="ECO:0000256" key="6">
    <source>
        <dbReference type="ARBA" id="ARBA00022801"/>
    </source>
</evidence>
<feature type="binding site" evidence="10">
    <location>
        <position position="197"/>
    </location>
    <ligand>
        <name>substrate</name>
    </ligand>
</feature>
<feature type="binding site" evidence="10">
    <location>
        <position position="11"/>
    </location>
    <ligand>
        <name>Mn(2+)</name>
        <dbReference type="ChEBI" id="CHEBI:29035"/>
        <label>1</label>
    </ligand>
</feature>
<accession>A0AAX1EY79</accession>
<comment type="cofactor">
    <cofactor evidence="10">
        <name>Mn(2+)</name>
        <dbReference type="ChEBI" id="CHEBI:29035"/>
    </cofactor>
    <text evidence="10">Binds 2 Mn(2+) ions per subunit in a binuclear metal center.</text>
</comment>
<feature type="binding site" evidence="10">
    <location>
        <position position="161"/>
    </location>
    <ligand>
        <name>substrate</name>
    </ligand>
</feature>
<dbReference type="Pfam" id="PF00149">
    <property type="entry name" value="Metallophos"/>
    <property type="match status" value="1"/>
</dbReference>
<dbReference type="InterPro" id="IPR043461">
    <property type="entry name" value="LpxH-like"/>
</dbReference>
<evidence type="ECO:0000256" key="4">
    <source>
        <dbReference type="ARBA" id="ARBA00022556"/>
    </source>
</evidence>
<dbReference type="PANTHER" id="PTHR34990:SF1">
    <property type="entry name" value="UDP-2,3-DIACYLGLUCOSAMINE HYDROLASE"/>
    <property type="match status" value="1"/>
</dbReference>
<evidence type="ECO:0000256" key="8">
    <source>
        <dbReference type="ARBA" id="ARBA00023136"/>
    </source>
</evidence>
<dbReference type="InterPro" id="IPR029052">
    <property type="entry name" value="Metallo-depent_PP-like"/>
</dbReference>
<keyword evidence="8 10" id="KW-0472">Membrane</keyword>
<dbReference type="Gene3D" id="3.60.21.10">
    <property type="match status" value="1"/>
</dbReference>
<dbReference type="AlphaFoldDB" id="A0AAX1EY79"/>
<reference evidence="12 13" key="1">
    <citation type="journal article" date="2019" name="ISME J.">
        <title>Evolution in action: habitat transition from sediment to the pelagial leads to genome streamlining in Methylophilaceae.</title>
        <authorList>
            <person name="Salcher M."/>
            <person name="Schaefle D."/>
            <person name="Kaspar M."/>
            <person name="Neuenschwander S.M."/>
            <person name="Ghai R."/>
        </authorList>
    </citation>
    <scope>NUCLEOTIDE SEQUENCE [LARGE SCALE GENOMIC DNA]</scope>
    <source>
        <strain evidence="12 13">MMS-RVI-51</strain>
    </source>
</reference>
<proteinExistence type="inferred from homology"/>
<evidence type="ECO:0000313" key="12">
    <source>
        <dbReference type="EMBL" id="QDC40758.1"/>
    </source>
</evidence>
<feature type="binding site" evidence="10">
    <location>
        <position position="44"/>
    </location>
    <ligand>
        <name>Mn(2+)</name>
        <dbReference type="ChEBI" id="CHEBI:29035"/>
        <label>2</label>
    </ligand>
</feature>
<name>A0AAX1EY79_9PROT</name>
<evidence type="ECO:0000256" key="10">
    <source>
        <dbReference type="HAMAP-Rule" id="MF_00575"/>
    </source>
</evidence>
<dbReference type="NCBIfam" id="TIGR01854">
    <property type="entry name" value="lipid_A_lpxH"/>
    <property type="match status" value="1"/>
</dbReference>
<keyword evidence="5 10" id="KW-0479">Metal-binding</keyword>
<keyword evidence="4 10" id="KW-0441">Lipid A biosynthesis</keyword>
<evidence type="ECO:0000313" key="13">
    <source>
        <dbReference type="Proteomes" id="UP000314901"/>
    </source>
</evidence>
<feature type="binding site" evidence="10">
    <location>
        <position position="115"/>
    </location>
    <ligand>
        <name>Mn(2+)</name>
        <dbReference type="ChEBI" id="CHEBI:29035"/>
        <label>2</label>
    </ligand>
</feature>
<feature type="binding site" evidence="10">
    <location>
        <position position="123"/>
    </location>
    <ligand>
        <name>substrate</name>
    </ligand>
</feature>
<feature type="binding site" evidence="10">
    <location>
        <begin position="80"/>
        <end position="81"/>
    </location>
    <ligand>
        <name>substrate</name>
    </ligand>
</feature>
<dbReference type="SUPFAM" id="SSF56300">
    <property type="entry name" value="Metallo-dependent phosphatases"/>
    <property type="match status" value="1"/>
</dbReference>
<dbReference type="PANTHER" id="PTHR34990">
    <property type="entry name" value="UDP-2,3-DIACYLGLUCOSAMINE HYDROLASE-RELATED"/>
    <property type="match status" value="1"/>
</dbReference>
<keyword evidence="9 10" id="KW-0464">Manganese</keyword>
<evidence type="ECO:0000256" key="9">
    <source>
        <dbReference type="ARBA" id="ARBA00023211"/>
    </source>
</evidence>
<keyword evidence="6 10" id="KW-0378">Hydrolase</keyword>
<feature type="binding site" evidence="10">
    <location>
        <position position="199"/>
    </location>
    <ligand>
        <name>Mn(2+)</name>
        <dbReference type="ChEBI" id="CHEBI:29035"/>
        <label>1</label>
    </ligand>
</feature>